<dbReference type="Proteomes" id="UP000070529">
    <property type="component" value="Unassembled WGS sequence"/>
</dbReference>
<keyword evidence="1" id="KW-0175">Coiled coil</keyword>
<name>A0A135I5X9_9GAMM</name>
<dbReference type="RefSeq" id="WP_067418732.1">
    <property type="nucleotide sequence ID" value="NZ_LNTY01000049.1"/>
</dbReference>
<dbReference type="OrthoDB" id="5917712at2"/>
<evidence type="ECO:0000313" key="4">
    <source>
        <dbReference type="Proteomes" id="UP000070529"/>
    </source>
</evidence>
<keyword evidence="2" id="KW-0812">Transmembrane</keyword>
<evidence type="ECO:0008006" key="5">
    <source>
        <dbReference type="Google" id="ProtNLM"/>
    </source>
</evidence>
<keyword evidence="2" id="KW-0472">Membrane</keyword>
<dbReference type="AlphaFoldDB" id="A0A135I5X9"/>
<comment type="caution">
    <text evidence="3">The sequence shown here is derived from an EMBL/GenBank/DDBJ whole genome shotgun (WGS) entry which is preliminary data.</text>
</comment>
<proteinExistence type="predicted"/>
<keyword evidence="4" id="KW-1185">Reference proteome</keyword>
<dbReference type="STRING" id="294935.ATN88_16070"/>
<sequence length="257" mass="28828">MVILDKVNLKFGRKTIVVSGIAIAAVIVIGGIAYKKQADEKVLQAARNQAEALERNHKAQYSDGMITFGSSSTLSDIEQLQKEMYTTKLDMEPLGWSLSGFDCDPTYCNVEFSREPNAIFQYVEIKRAGEVYTPIFGENELLFENVKFADDKEPIHEEFAFQSCTDLISLAYELKTTLGGRLVEDMGVGEPQFVFAIPKDYSWATHKGLKKFGIDVSYQNMLAPKLIKDFFGDEHIVVDSYSMNGSTFSMKLNAFCI</sequence>
<reference evidence="3 4" key="1">
    <citation type="submission" date="2015-11" db="EMBL/GenBank/DDBJ databases">
        <title>Genomic Taxonomy of the Vibrionaceae.</title>
        <authorList>
            <person name="Gomez-Gil B."/>
            <person name="Enciso-Ibarra J."/>
        </authorList>
    </citation>
    <scope>NUCLEOTIDE SEQUENCE [LARGE SCALE GENOMIC DNA]</scope>
    <source>
        <strain evidence="3 4">CAIM 912</strain>
    </source>
</reference>
<keyword evidence="2" id="KW-1133">Transmembrane helix</keyword>
<evidence type="ECO:0000256" key="1">
    <source>
        <dbReference type="SAM" id="Coils"/>
    </source>
</evidence>
<accession>A0A135I5X9</accession>
<evidence type="ECO:0000256" key="2">
    <source>
        <dbReference type="SAM" id="Phobius"/>
    </source>
</evidence>
<evidence type="ECO:0000313" key="3">
    <source>
        <dbReference type="EMBL" id="KXF80794.1"/>
    </source>
</evidence>
<feature type="transmembrane region" description="Helical" evidence="2">
    <location>
        <begin position="16"/>
        <end position="34"/>
    </location>
</feature>
<gene>
    <name evidence="3" type="ORF">ATN88_16070</name>
</gene>
<feature type="coiled-coil region" evidence="1">
    <location>
        <begin position="36"/>
        <end position="63"/>
    </location>
</feature>
<protein>
    <recommendedName>
        <fullName evidence="5">Toxin co-regulated pilus biosynthesis protein D</fullName>
    </recommendedName>
</protein>
<organism evidence="3 4">
    <name type="scientific">Enterovibrio coralii</name>
    <dbReference type="NCBI Taxonomy" id="294935"/>
    <lineage>
        <taxon>Bacteria</taxon>
        <taxon>Pseudomonadati</taxon>
        <taxon>Pseudomonadota</taxon>
        <taxon>Gammaproteobacteria</taxon>
        <taxon>Vibrionales</taxon>
        <taxon>Vibrionaceae</taxon>
        <taxon>Enterovibrio</taxon>
    </lineage>
</organism>
<dbReference type="EMBL" id="LNTY01000049">
    <property type="protein sequence ID" value="KXF80794.1"/>
    <property type="molecule type" value="Genomic_DNA"/>
</dbReference>